<dbReference type="SUPFAM" id="SSF46626">
    <property type="entry name" value="Cytochrome c"/>
    <property type="match status" value="1"/>
</dbReference>
<evidence type="ECO:0000256" key="2">
    <source>
        <dbReference type="ARBA" id="ARBA00022723"/>
    </source>
</evidence>
<dbReference type="InterPro" id="IPR009056">
    <property type="entry name" value="Cyt_c-like_dom"/>
</dbReference>
<keyword evidence="3 4" id="KW-0408">Iron</keyword>
<evidence type="ECO:0000256" key="3">
    <source>
        <dbReference type="ARBA" id="ARBA00023004"/>
    </source>
</evidence>
<name>A0ABU8VXM5_9BURK</name>
<gene>
    <name evidence="8" type="ORF">WKW80_11045</name>
</gene>
<feature type="region of interest" description="Disordered" evidence="5">
    <location>
        <begin position="564"/>
        <end position="588"/>
    </location>
</feature>
<keyword evidence="1 4" id="KW-0349">Heme</keyword>
<comment type="caution">
    <text evidence="8">The sequence shown here is derived from an EMBL/GenBank/DDBJ whole genome shotgun (WGS) entry which is preliminary data.</text>
</comment>
<evidence type="ECO:0000256" key="1">
    <source>
        <dbReference type="ARBA" id="ARBA00022617"/>
    </source>
</evidence>
<dbReference type="Gene3D" id="1.10.760.10">
    <property type="entry name" value="Cytochrome c-like domain"/>
    <property type="match status" value="1"/>
</dbReference>
<feature type="signal peptide" evidence="6">
    <location>
        <begin position="1"/>
        <end position="26"/>
    </location>
</feature>
<evidence type="ECO:0000256" key="6">
    <source>
        <dbReference type="SAM" id="SignalP"/>
    </source>
</evidence>
<proteinExistence type="predicted"/>
<keyword evidence="9" id="KW-1185">Reference proteome</keyword>
<reference evidence="8 9" key="1">
    <citation type="submission" date="2024-03" db="EMBL/GenBank/DDBJ databases">
        <title>Novel species of the genus Variovorax.</title>
        <authorList>
            <person name="Liu Q."/>
            <person name="Xin Y.-H."/>
        </authorList>
    </citation>
    <scope>NUCLEOTIDE SEQUENCE [LARGE SCALE GENOMIC DNA]</scope>
    <source>
        <strain evidence="8 9">KACC 18501</strain>
    </source>
</reference>
<accession>A0ABU8VXM5</accession>
<dbReference type="InterPro" id="IPR036909">
    <property type="entry name" value="Cyt_c-like_dom_sf"/>
</dbReference>
<evidence type="ECO:0000259" key="7">
    <source>
        <dbReference type="PROSITE" id="PS51007"/>
    </source>
</evidence>
<sequence>MRIDLNRIIVAAGGLCAVAWSVSAAAQSGNDSVIYLNQGWSQADREMYYQTSQGSAAMSYDIYLNLEVAGSQELFRSNANSERFGLTPQAANPRTNPDALPVGVTKTVVTEPRWKGTYAGLNCAACHNSQLNYKGKRIRIDGGVGAFDMMGYVGALDDAMQATIADASKFARLAKAIGISTPAAESELRQRAERDAARVHEYRSVTIQTPLVYGPHRMDAVSSLIGRLTMTEPGIRENWFPSLAPTKIPFLWNAPQSSWVQWRAEQQSPLRRNMVEVGGVFLFMDLRSKTPEEGLFNSAAELLNVAKIEDALNRLAPPKWPEEILGKLDRGKVRAGEALFAENCAKCHNKWPYGWTEPNKYGKRWIEVGLVPQTYVGTDPGQFADTLPYALTKQLAPYLLGDYKDKPIAPTGVLYVSLQERIDAAAVAKLKLSEEELIKINGYREFPLPPPPYRVYKAAPRDGVWATPPFMHNGSVPNLYEMLVPADERTKKFYVGREFDPVKVGVDTSGSTGFLLDTSVRGNSNAGHSFEDKPLGNGVVGRKFTDDERWALVEYLKSIPEEAGRVTPFGGPADAKTGNQPWGKAPPR</sequence>
<dbReference type="PANTHER" id="PTHR30600">
    <property type="entry name" value="CYTOCHROME C PEROXIDASE-RELATED"/>
    <property type="match status" value="1"/>
</dbReference>
<organism evidence="8 9">
    <name type="scientific">Variovorax humicola</name>
    <dbReference type="NCBI Taxonomy" id="1769758"/>
    <lineage>
        <taxon>Bacteria</taxon>
        <taxon>Pseudomonadati</taxon>
        <taxon>Pseudomonadota</taxon>
        <taxon>Betaproteobacteria</taxon>
        <taxon>Burkholderiales</taxon>
        <taxon>Comamonadaceae</taxon>
        <taxon>Variovorax</taxon>
    </lineage>
</organism>
<feature type="chain" id="PRO_5046041790" evidence="6">
    <location>
        <begin position="27"/>
        <end position="588"/>
    </location>
</feature>
<evidence type="ECO:0000256" key="4">
    <source>
        <dbReference type="PROSITE-ProRule" id="PRU00433"/>
    </source>
</evidence>
<keyword evidence="6" id="KW-0732">Signal</keyword>
<dbReference type="GO" id="GO:0004601">
    <property type="term" value="F:peroxidase activity"/>
    <property type="evidence" value="ECO:0007669"/>
    <property type="project" value="UniProtKB-KW"/>
</dbReference>
<dbReference type="InterPro" id="IPR047758">
    <property type="entry name" value="CytoC_perox"/>
</dbReference>
<feature type="domain" description="Cytochrome c" evidence="7">
    <location>
        <begin position="331"/>
        <end position="560"/>
    </location>
</feature>
<dbReference type="Proteomes" id="UP001363010">
    <property type="component" value="Unassembled WGS sequence"/>
</dbReference>
<dbReference type="PROSITE" id="PS51007">
    <property type="entry name" value="CYTC"/>
    <property type="match status" value="1"/>
</dbReference>
<keyword evidence="8" id="KW-0560">Oxidoreductase</keyword>
<keyword evidence="8" id="KW-0575">Peroxidase</keyword>
<dbReference type="EMBL" id="JBBKZV010000005">
    <property type="protein sequence ID" value="MEJ8822565.1"/>
    <property type="molecule type" value="Genomic_DNA"/>
</dbReference>
<dbReference type="NCBIfam" id="NF040606">
    <property type="entry name" value="CytoC_perox"/>
    <property type="match status" value="1"/>
</dbReference>
<protein>
    <submittedName>
        <fullName evidence="8">Di-heme-cytochrome C peroxidase</fullName>
    </submittedName>
</protein>
<dbReference type="InterPro" id="IPR051395">
    <property type="entry name" value="Cytochrome_c_Peroxidase/MauG"/>
</dbReference>
<evidence type="ECO:0000313" key="8">
    <source>
        <dbReference type="EMBL" id="MEJ8822565.1"/>
    </source>
</evidence>
<dbReference type="RefSeq" id="WP_340363610.1">
    <property type="nucleotide sequence ID" value="NZ_JBBKZV010000005.1"/>
</dbReference>
<dbReference type="PANTHER" id="PTHR30600:SF9">
    <property type="entry name" value="BLR7738 PROTEIN"/>
    <property type="match status" value="1"/>
</dbReference>
<evidence type="ECO:0000313" key="9">
    <source>
        <dbReference type="Proteomes" id="UP001363010"/>
    </source>
</evidence>
<keyword evidence="2 4" id="KW-0479">Metal-binding</keyword>
<dbReference type="Pfam" id="PF21419">
    <property type="entry name" value="RoxA-like_Cyt-c"/>
    <property type="match status" value="1"/>
</dbReference>
<evidence type="ECO:0000256" key="5">
    <source>
        <dbReference type="SAM" id="MobiDB-lite"/>
    </source>
</evidence>